<proteinExistence type="inferred from homology"/>
<keyword evidence="5 8" id="KW-0862">Zinc</keyword>
<sequence length="737" mass="80471">MMRATLILVLAMVASRLGGSGAGVNAAESSASGTRVTENNVRGTAKYSNDNYGVRRVQSIHKSDSPEAAAIRQELRAIEEKTQRSQTGFNVDPNHSVPYDNHPWEARRKMQEGNGAAQSQFAGTFFKPMRIRFETKSLDDMRDASNAAKIDFIKNEILPRTASFWSQALAVVPVSGPLRISTGELDNREYCGDYEFTRVPSEHISQGIEGADLVLYVSGTPSSRFCSYQTLAVAVACNFDQFDRPIAGAINVCLSTVELNADGTASPAVIQDNVDVAIHEVSHILGHSSNSYRFFRDPDTGEALTPRPFSTRQVTCVDGVSRSLILPADNTMAFVEASNGQRFASIVTPKVRAIARNQFDCQSLDGAQLENQPTGADSCTGDHWDERLYYDNALSGVISPTTNILTPMTLALFEDSGWYKANYTQARISPWGLGAGCDFATGPCIATDANGAASVPDYGRGYFCSDKAQKGCSSGHTHKMGCTINDYYHIVPRDLPDKHFQYFDGLPTLGGPRQADFCPLFGSTYEGLEAEQLDCRESTNANTYNLYSEIWGQDSRCIESTAGEGRCYRTACVQDIMALKINVRGEWLTCQYDFQELETRVGAGLLAQTITCPRLSTVCPDLFACPFNCAGRGICNYANTVNGTVRPQCECFDQKDTSPGCSDSLIPDGAYLENGNGLFNNLEENFFDPLIAVFVDHPDLWASASWAWAAGLLTVFFVLLLCICSSCLPSPKGSQKY</sequence>
<evidence type="ECO:0000256" key="9">
    <source>
        <dbReference type="SAM" id="MobiDB-lite"/>
    </source>
</evidence>
<evidence type="ECO:0000256" key="4">
    <source>
        <dbReference type="ARBA" id="ARBA00022801"/>
    </source>
</evidence>
<feature type="transmembrane region" description="Helical" evidence="10">
    <location>
        <begin position="706"/>
        <end position="728"/>
    </location>
</feature>
<evidence type="ECO:0000313" key="13">
    <source>
        <dbReference type="Proteomes" id="UP001153069"/>
    </source>
</evidence>
<gene>
    <name evidence="12" type="ORF">SEMRO_961_G224990.1</name>
</gene>
<comment type="cofactor">
    <cofactor evidence="8">
        <name>Zn(2+)</name>
        <dbReference type="ChEBI" id="CHEBI:29105"/>
    </cofactor>
    <text evidence="8">Binds 1 zinc ion per subunit.</text>
</comment>
<evidence type="ECO:0000256" key="11">
    <source>
        <dbReference type="SAM" id="SignalP"/>
    </source>
</evidence>
<evidence type="ECO:0000256" key="8">
    <source>
        <dbReference type="PIRSR" id="PIRSR601577-2"/>
    </source>
</evidence>
<dbReference type="SUPFAM" id="SSF55486">
    <property type="entry name" value="Metalloproteases ('zincins'), catalytic domain"/>
    <property type="match status" value="1"/>
</dbReference>
<keyword evidence="4" id="KW-0378">Hydrolase</keyword>
<keyword evidence="10" id="KW-0472">Membrane</keyword>
<feature type="binding site" evidence="8">
    <location>
        <position position="383"/>
    </location>
    <ligand>
        <name>Zn(2+)</name>
        <dbReference type="ChEBI" id="CHEBI:29105"/>
        <note>catalytic</note>
    </ligand>
</feature>
<dbReference type="EMBL" id="CAICTM010000959">
    <property type="protein sequence ID" value="CAB9518754.1"/>
    <property type="molecule type" value="Genomic_DNA"/>
</dbReference>
<dbReference type="Proteomes" id="UP001153069">
    <property type="component" value="Unassembled WGS sequence"/>
</dbReference>
<evidence type="ECO:0000256" key="10">
    <source>
        <dbReference type="SAM" id="Phobius"/>
    </source>
</evidence>
<dbReference type="PANTHER" id="PTHR10942">
    <property type="entry name" value="LEISHMANOLYSIN-LIKE PEPTIDASE"/>
    <property type="match status" value="1"/>
</dbReference>
<dbReference type="Gene3D" id="3.90.132.10">
    <property type="entry name" value="Leishmanolysin , domain 2"/>
    <property type="match status" value="1"/>
</dbReference>
<dbReference type="GO" id="GO:0004222">
    <property type="term" value="F:metalloendopeptidase activity"/>
    <property type="evidence" value="ECO:0007669"/>
    <property type="project" value="InterPro"/>
</dbReference>
<evidence type="ECO:0000256" key="2">
    <source>
        <dbReference type="ARBA" id="ARBA00022670"/>
    </source>
</evidence>
<keyword evidence="10" id="KW-0812">Transmembrane</keyword>
<keyword evidence="13" id="KW-1185">Reference proteome</keyword>
<dbReference type="AlphaFoldDB" id="A0A9N8EEI4"/>
<feature type="binding site" evidence="8">
    <location>
        <position position="283"/>
    </location>
    <ligand>
        <name>Zn(2+)</name>
        <dbReference type="ChEBI" id="CHEBI:29105"/>
        <note>catalytic</note>
    </ligand>
</feature>
<accession>A0A9N8EEI4</accession>
<evidence type="ECO:0000256" key="6">
    <source>
        <dbReference type="ARBA" id="ARBA00023049"/>
    </source>
</evidence>
<feature type="signal peptide" evidence="11">
    <location>
        <begin position="1"/>
        <end position="22"/>
    </location>
</feature>
<dbReference type="GO" id="GO:0016020">
    <property type="term" value="C:membrane"/>
    <property type="evidence" value="ECO:0007669"/>
    <property type="project" value="InterPro"/>
</dbReference>
<reference evidence="12" key="1">
    <citation type="submission" date="2020-06" db="EMBL/GenBank/DDBJ databases">
        <authorList>
            <consortium name="Plant Systems Biology data submission"/>
        </authorList>
    </citation>
    <scope>NUCLEOTIDE SEQUENCE</scope>
    <source>
        <strain evidence="12">D6</strain>
    </source>
</reference>
<evidence type="ECO:0000256" key="7">
    <source>
        <dbReference type="PIRSR" id="PIRSR601577-1"/>
    </source>
</evidence>
<keyword evidence="10" id="KW-1133">Transmembrane helix</keyword>
<feature type="region of interest" description="Disordered" evidence="9">
    <location>
        <begin position="83"/>
        <end position="102"/>
    </location>
</feature>
<dbReference type="Pfam" id="PF01457">
    <property type="entry name" value="Peptidase_M8"/>
    <property type="match status" value="1"/>
</dbReference>
<name>A0A9N8EEI4_9STRA</name>
<keyword evidence="11" id="KW-0732">Signal</keyword>
<dbReference type="GO" id="GO:0046872">
    <property type="term" value="F:metal ion binding"/>
    <property type="evidence" value="ECO:0007669"/>
    <property type="project" value="UniProtKB-KW"/>
</dbReference>
<comment type="caution">
    <text evidence="12">The sequence shown here is derived from an EMBL/GenBank/DDBJ whole genome shotgun (WGS) entry which is preliminary data.</text>
</comment>
<dbReference type="GO" id="GO:0005737">
    <property type="term" value="C:cytoplasm"/>
    <property type="evidence" value="ECO:0007669"/>
    <property type="project" value="TreeGrafter"/>
</dbReference>
<feature type="binding site" evidence="8">
    <location>
        <position position="279"/>
    </location>
    <ligand>
        <name>Zn(2+)</name>
        <dbReference type="ChEBI" id="CHEBI:29105"/>
        <note>catalytic</note>
    </ligand>
</feature>
<keyword evidence="2" id="KW-0645">Protease</keyword>
<evidence type="ECO:0000256" key="5">
    <source>
        <dbReference type="ARBA" id="ARBA00022833"/>
    </source>
</evidence>
<organism evidence="12 13">
    <name type="scientific">Seminavis robusta</name>
    <dbReference type="NCBI Taxonomy" id="568900"/>
    <lineage>
        <taxon>Eukaryota</taxon>
        <taxon>Sar</taxon>
        <taxon>Stramenopiles</taxon>
        <taxon>Ochrophyta</taxon>
        <taxon>Bacillariophyta</taxon>
        <taxon>Bacillariophyceae</taxon>
        <taxon>Bacillariophycidae</taxon>
        <taxon>Naviculales</taxon>
        <taxon>Naviculaceae</taxon>
        <taxon>Seminavis</taxon>
    </lineage>
</organism>
<feature type="chain" id="PRO_5040271859" evidence="11">
    <location>
        <begin position="23"/>
        <end position="737"/>
    </location>
</feature>
<dbReference type="Gene3D" id="3.10.170.20">
    <property type="match status" value="1"/>
</dbReference>
<dbReference type="OrthoDB" id="527990at2759"/>
<dbReference type="GO" id="GO:0006508">
    <property type="term" value="P:proteolysis"/>
    <property type="evidence" value="ECO:0007669"/>
    <property type="project" value="UniProtKB-KW"/>
</dbReference>
<keyword evidence="3 8" id="KW-0479">Metal-binding</keyword>
<dbReference type="PANTHER" id="PTHR10942:SF0">
    <property type="entry name" value="LEISHMANOLYSIN-LIKE PEPTIDASE"/>
    <property type="match status" value="1"/>
</dbReference>
<feature type="active site" evidence="7">
    <location>
        <position position="280"/>
    </location>
</feature>
<evidence type="ECO:0000256" key="3">
    <source>
        <dbReference type="ARBA" id="ARBA00022723"/>
    </source>
</evidence>
<dbReference type="GO" id="GO:0007155">
    <property type="term" value="P:cell adhesion"/>
    <property type="evidence" value="ECO:0007669"/>
    <property type="project" value="InterPro"/>
</dbReference>
<dbReference type="InterPro" id="IPR001577">
    <property type="entry name" value="Peptidase_M8"/>
</dbReference>
<keyword evidence="6 8" id="KW-0482">Metalloprotease</keyword>
<evidence type="ECO:0000313" key="12">
    <source>
        <dbReference type="EMBL" id="CAB9518754.1"/>
    </source>
</evidence>
<dbReference type="FunFam" id="3.90.132.10:FF:000001">
    <property type="entry name" value="leishmanolysin-like peptidase isoform X2"/>
    <property type="match status" value="1"/>
</dbReference>
<protein>
    <submittedName>
        <fullName evidence="12">Leishmanolysin-like peptidase</fullName>
    </submittedName>
</protein>
<evidence type="ECO:0000256" key="1">
    <source>
        <dbReference type="ARBA" id="ARBA00005860"/>
    </source>
</evidence>
<comment type="similarity">
    <text evidence="1">Belongs to the peptidase M8 family.</text>
</comment>